<dbReference type="InterPro" id="IPR029453">
    <property type="entry name" value="Rictor_IV"/>
</dbReference>
<dbReference type="SUPFAM" id="SSF48371">
    <property type="entry name" value="ARM repeat"/>
    <property type="match status" value="1"/>
</dbReference>
<dbReference type="AlphaFoldDB" id="G0QKR2"/>
<gene>
    <name evidence="2" type="ORF">IMG5_020990</name>
</gene>
<dbReference type="OMA" id="VESHKLF"/>
<dbReference type="InterPro" id="IPR029452">
    <property type="entry name" value="RICTOR_V"/>
</dbReference>
<protein>
    <recommendedName>
        <fullName evidence="1">Rapamycin-insensitive companion of mTOR domain-containing protein</fullName>
    </recommendedName>
</protein>
<dbReference type="InterPro" id="IPR016024">
    <property type="entry name" value="ARM-type_fold"/>
</dbReference>
<dbReference type="GeneID" id="14910381"/>
<dbReference type="PANTHER" id="PTHR13298:SF11">
    <property type="entry name" value="RAPAMYCIN-INSENSITIVE COMPANION OF MTOR"/>
    <property type="match status" value="1"/>
</dbReference>
<dbReference type="RefSeq" id="XP_004039488.1">
    <property type="nucleotide sequence ID" value="XM_004039440.1"/>
</dbReference>
<dbReference type="STRING" id="857967.G0QKR2"/>
<feature type="domain" description="Rapamycin-insensitive companion of mTOR" evidence="1">
    <location>
        <begin position="344"/>
        <end position="419"/>
    </location>
</feature>
<evidence type="ECO:0000259" key="1">
    <source>
        <dbReference type="SMART" id="SM01310"/>
    </source>
</evidence>
<dbReference type="EMBL" id="GL983182">
    <property type="protein sequence ID" value="EGR34184.1"/>
    <property type="molecule type" value="Genomic_DNA"/>
</dbReference>
<dbReference type="SMART" id="SM01310">
    <property type="entry name" value="RICTOR_V"/>
    <property type="match status" value="1"/>
</dbReference>
<dbReference type="Proteomes" id="UP000008983">
    <property type="component" value="Unassembled WGS sequence"/>
</dbReference>
<name>G0QKR2_ICHMU</name>
<evidence type="ECO:0000313" key="3">
    <source>
        <dbReference type="Proteomes" id="UP000008983"/>
    </source>
</evidence>
<dbReference type="OrthoDB" id="14744at2759"/>
<keyword evidence="3" id="KW-1185">Reference proteome</keyword>
<dbReference type="GO" id="GO:0031932">
    <property type="term" value="C:TORC2 complex"/>
    <property type="evidence" value="ECO:0007669"/>
    <property type="project" value="InterPro"/>
</dbReference>
<proteinExistence type="predicted"/>
<organism evidence="2 3">
    <name type="scientific">Ichthyophthirius multifiliis</name>
    <name type="common">White spot disease agent</name>
    <name type="synonym">Ich</name>
    <dbReference type="NCBI Taxonomy" id="5932"/>
    <lineage>
        <taxon>Eukaryota</taxon>
        <taxon>Sar</taxon>
        <taxon>Alveolata</taxon>
        <taxon>Ciliophora</taxon>
        <taxon>Intramacronucleata</taxon>
        <taxon>Oligohymenophorea</taxon>
        <taxon>Hymenostomatida</taxon>
        <taxon>Ophryoglenina</taxon>
        <taxon>Ichthyophthirius</taxon>
    </lineage>
</organism>
<sequence length="563" mass="66726">MNHPKRVFFLQNSALELLRLLNRCEFIDFFEWGIDMLVNKLNNSDQIEIRQKALNVIKEVVQEKKYMEIFFSKNPNLQDLCDESDPFLITLLQTEEGFNYLSQKYDWISQELFRWQETEKIQYVTKIEKCLLNALNFVENEEQNIFRFPDIVNNPQNSLFTLGFIHRMPWIMNVDFSTNEFKDSIQFLVSIQYQGQQNLSQFVLCGRPTPFILYIFNSKFQINFNLSVGKSFIDKNCNELPDPSSILVRCDFSDSKQYERIDNNLIIKKGGIHFIFLFDENSNTVKLTQIKLYMKVSENKSLQEKVPQHFFGELVKTTLGKKILRENRIIEQCVDDIRNYNIPILNKRASLWAIGNIGYSIEGIDMISNLYQNQIVQDLVRLAEQSDILSLRGTCLYILNMLANTELGRSQLKELDWISHWNQNIGWLVTPNNMRQFFYIRNTNKEGLRTYWPNQNENWDRYISFQKKVIQNNDQSKLLQNIALMSNALSSKNASMEIKKIYKSNPGLFEDKIVIYSVILMLDFYKFRFENRKFIFNFFEKAFSNQEVFSILDQNPYNDKQSL</sequence>
<accession>G0QKR2</accession>
<dbReference type="InterPro" id="IPR028268">
    <property type="entry name" value="Pianissimo_fam"/>
</dbReference>
<dbReference type="eggNOG" id="KOG3694">
    <property type="taxonomic scope" value="Eukaryota"/>
</dbReference>
<dbReference type="Pfam" id="PF14663">
    <property type="entry name" value="RasGEF_N_2"/>
    <property type="match status" value="1"/>
</dbReference>
<dbReference type="InParanoid" id="G0QKR2"/>
<dbReference type="GO" id="GO:0038203">
    <property type="term" value="P:TORC2 signaling"/>
    <property type="evidence" value="ECO:0007669"/>
    <property type="project" value="TreeGrafter"/>
</dbReference>
<reference evidence="2 3" key="1">
    <citation type="submission" date="2011-07" db="EMBL/GenBank/DDBJ databases">
        <authorList>
            <person name="Coyne R."/>
            <person name="Brami D."/>
            <person name="Johnson J."/>
            <person name="Hostetler J."/>
            <person name="Hannick L."/>
            <person name="Clark T."/>
            <person name="Cassidy-Hanley D."/>
            <person name="Inman J."/>
        </authorList>
    </citation>
    <scope>NUCLEOTIDE SEQUENCE [LARGE SCALE GENOMIC DNA]</scope>
    <source>
        <strain evidence="2 3">G5</strain>
    </source>
</reference>
<evidence type="ECO:0000313" key="2">
    <source>
        <dbReference type="EMBL" id="EGR34184.1"/>
    </source>
</evidence>
<dbReference type="SMART" id="SM01303">
    <property type="entry name" value="RasGEF_N_2"/>
    <property type="match status" value="1"/>
</dbReference>
<dbReference type="PANTHER" id="PTHR13298">
    <property type="entry name" value="CYTOSOLIC REGULATOR PIANISSIMO"/>
    <property type="match status" value="1"/>
</dbReference>
<dbReference type="Pfam" id="PF14668">
    <property type="entry name" value="RICTOR_V"/>
    <property type="match status" value="1"/>
</dbReference>